<name>A0ABS8XNS8_9BURK</name>
<sequence>MPKIKALVAMKQRLQEALGQLDEQEEVLELVRHAVAQYELKPQDVFSTTELEAAVLKSIVDDSIPYCDRNGNT</sequence>
<keyword evidence="1" id="KW-0175">Coiled coil</keyword>
<dbReference type="Proteomes" id="UP001201463">
    <property type="component" value="Unassembled WGS sequence"/>
</dbReference>
<feature type="coiled-coil region" evidence="1">
    <location>
        <begin position="4"/>
        <end position="41"/>
    </location>
</feature>
<dbReference type="EMBL" id="JAJTWT010000025">
    <property type="protein sequence ID" value="MCE4540768.1"/>
    <property type="molecule type" value="Genomic_DNA"/>
</dbReference>
<gene>
    <name evidence="2" type="ORF">LXT12_26415</name>
</gene>
<accession>A0ABS8XNS8</accession>
<reference evidence="2 3" key="1">
    <citation type="submission" date="2021-12" db="EMBL/GenBank/DDBJ databases">
        <title>Genome seq of p7.</title>
        <authorList>
            <person name="Seo T."/>
        </authorList>
    </citation>
    <scope>NUCLEOTIDE SEQUENCE [LARGE SCALE GENOMIC DNA]</scope>
    <source>
        <strain evidence="2 3">P7</strain>
    </source>
</reference>
<dbReference type="RefSeq" id="WP_233395485.1">
    <property type="nucleotide sequence ID" value="NZ_JAJTWT010000025.1"/>
</dbReference>
<comment type="caution">
    <text evidence="2">The sequence shown here is derived from an EMBL/GenBank/DDBJ whole genome shotgun (WGS) entry which is preliminary data.</text>
</comment>
<keyword evidence="3" id="KW-1185">Reference proteome</keyword>
<protein>
    <submittedName>
        <fullName evidence="2">Uncharacterized protein</fullName>
    </submittedName>
</protein>
<evidence type="ECO:0000256" key="1">
    <source>
        <dbReference type="SAM" id="Coils"/>
    </source>
</evidence>
<evidence type="ECO:0000313" key="3">
    <source>
        <dbReference type="Proteomes" id="UP001201463"/>
    </source>
</evidence>
<proteinExistence type="predicted"/>
<evidence type="ECO:0000313" key="2">
    <source>
        <dbReference type="EMBL" id="MCE4540768.1"/>
    </source>
</evidence>
<organism evidence="2 3">
    <name type="scientific">Pelomonas caseinilytica</name>
    <dbReference type="NCBI Taxonomy" id="2906763"/>
    <lineage>
        <taxon>Bacteria</taxon>
        <taxon>Pseudomonadati</taxon>
        <taxon>Pseudomonadota</taxon>
        <taxon>Betaproteobacteria</taxon>
        <taxon>Burkholderiales</taxon>
        <taxon>Sphaerotilaceae</taxon>
        <taxon>Roseateles</taxon>
    </lineage>
</organism>